<feature type="compositionally biased region" description="Low complexity" evidence="1">
    <location>
        <begin position="77"/>
        <end position="86"/>
    </location>
</feature>
<name>B9F515_ORYSJ</name>
<feature type="region of interest" description="Disordered" evidence="1">
    <location>
        <begin position="20"/>
        <end position="39"/>
    </location>
</feature>
<reference evidence="2" key="2">
    <citation type="submission" date="2008-12" db="EMBL/GenBank/DDBJ databases">
        <title>Improved gene annotation of the rice (Oryza sativa) genomes.</title>
        <authorList>
            <person name="Wang J."/>
            <person name="Li R."/>
            <person name="Fan W."/>
            <person name="Huang Q."/>
            <person name="Zhang J."/>
            <person name="Zhou Y."/>
            <person name="Hu Y."/>
            <person name="Zi S."/>
            <person name="Li J."/>
            <person name="Ni P."/>
            <person name="Zheng H."/>
            <person name="Zhang Y."/>
            <person name="Zhao M."/>
            <person name="Hao Q."/>
            <person name="McDermott J."/>
            <person name="Samudrala R."/>
            <person name="Kristiansen K."/>
            <person name="Wong G.K.-S."/>
        </authorList>
    </citation>
    <scope>NUCLEOTIDE SEQUENCE</scope>
</reference>
<feature type="region of interest" description="Disordered" evidence="1">
    <location>
        <begin position="158"/>
        <end position="195"/>
    </location>
</feature>
<organism evidence="2">
    <name type="scientific">Oryza sativa subsp. japonica</name>
    <name type="common">Rice</name>
    <dbReference type="NCBI Taxonomy" id="39947"/>
    <lineage>
        <taxon>Eukaryota</taxon>
        <taxon>Viridiplantae</taxon>
        <taxon>Streptophyta</taxon>
        <taxon>Embryophyta</taxon>
        <taxon>Tracheophyta</taxon>
        <taxon>Spermatophyta</taxon>
        <taxon>Magnoliopsida</taxon>
        <taxon>Liliopsida</taxon>
        <taxon>Poales</taxon>
        <taxon>Poaceae</taxon>
        <taxon>BOP clade</taxon>
        <taxon>Oryzoideae</taxon>
        <taxon>Oryzeae</taxon>
        <taxon>Oryzinae</taxon>
        <taxon>Oryza</taxon>
        <taxon>Oryza sativa</taxon>
    </lineage>
</organism>
<feature type="compositionally biased region" description="Low complexity" evidence="1">
    <location>
        <begin position="26"/>
        <end position="37"/>
    </location>
</feature>
<feature type="region of interest" description="Disordered" evidence="1">
    <location>
        <begin position="51"/>
        <end position="131"/>
    </location>
</feature>
<reference evidence="2" key="1">
    <citation type="journal article" date="2005" name="PLoS Biol.">
        <title>The genomes of Oryza sativa: a history of duplications.</title>
        <authorList>
            <person name="Yu J."/>
            <person name="Wang J."/>
            <person name="Lin W."/>
            <person name="Li S."/>
            <person name="Li H."/>
            <person name="Zhou J."/>
            <person name="Ni P."/>
            <person name="Dong W."/>
            <person name="Hu S."/>
            <person name="Zeng C."/>
            <person name="Zhang J."/>
            <person name="Zhang Y."/>
            <person name="Li R."/>
            <person name="Xu Z."/>
            <person name="Li S."/>
            <person name="Li X."/>
            <person name="Zheng H."/>
            <person name="Cong L."/>
            <person name="Lin L."/>
            <person name="Yin J."/>
            <person name="Geng J."/>
            <person name="Li G."/>
            <person name="Shi J."/>
            <person name="Liu J."/>
            <person name="Lv H."/>
            <person name="Li J."/>
            <person name="Wang J."/>
            <person name="Deng Y."/>
            <person name="Ran L."/>
            <person name="Shi X."/>
            <person name="Wang X."/>
            <person name="Wu Q."/>
            <person name="Li C."/>
            <person name="Ren X."/>
            <person name="Wang J."/>
            <person name="Wang X."/>
            <person name="Li D."/>
            <person name="Liu D."/>
            <person name="Zhang X."/>
            <person name="Ji Z."/>
            <person name="Zhao W."/>
            <person name="Sun Y."/>
            <person name="Zhang Z."/>
            <person name="Bao J."/>
            <person name="Han Y."/>
            <person name="Dong L."/>
            <person name="Ji J."/>
            <person name="Chen P."/>
            <person name="Wu S."/>
            <person name="Liu J."/>
            <person name="Xiao Y."/>
            <person name="Bu D."/>
            <person name="Tan J."/>
            <person name="Yang L."/>
            <person name="Ye C."/>
            <person name="Zhang J."/>
            <person name="Xu J."/>
            <person name="Zhou Y."/>
            <person name="Yu Y."/>
            <person name="Zhang B."/>
            <person name="Zhuang S."/>
            <person name="Wei H."/>
            <person name="Liu B."/>
            <person name="Lei M."/>
            <person name="Yu H."/>
            <person name="Li Y."/>
            <person name="Xu H."/>
            <person name="Wei S."/>
            <person name="He X."/>
            <person name="Fang L."/>
            <person name="Zhang Z."/>
            <person name="Zhang Y."/>
            <person name="Huang X."/>
            <person name="Su Z."/>
            <person name="Tong W."/>
            <person name="Li J."/>
            <person name="Tong Z."/>
            <person name="Li S."/>
            <person name="Ye J."/>
            <person name="Wang L."/>
            <person name="Fang L."/>
            <person name="Lei T."/>
            <person name="Chen C."/>
            <person name="Chen H."/>
            <person name="Xu Z."/>
            <person name="Li H."/>
            <person name="Huang H."/>
            <person name="Zhang F."/>
            <person name="Xu H."/>
            <person name="Li N."/>
            <person name="Zhao C."/>
            <person name="Li S."/>
            <person name="Dong L."/>
            <person name="Huang Y."/>
            <person name="Li L."/>
            <person name="Xi Y."/>
            <person name="Qi Q."/>
            <person name="Li W."/>
            <person name="Zhang B."/>
            <person name="Hu W."/>
            <person name="Zhang Y."/>
            <person name="Tian X."/>
            <person name="Jiao Y."/>
            <person name="Liang X."/>
            <person name="Jin J."/>
            <person name="Gao L."/>
            <person name="Zheng W."/>
            <person name="Hao B."/>
            <person name="Liu S."/>
            <person name="Wang W."/>
            <person name="Yuan L."/>
            <person name="Cao M."/>
            <person name="McDermott J."/>
            <person name="Samudrala R."/>
            <person name="Wang J."/>
            <person name="Wong G.K."/>
            <person name="Yang H."/>
        </authorList>
    </citation>
    <scope>NUCLEOTIDE SEQUENCE [LARGE SCALE GENOMIC DNA]</scope>
</reference>
<sequence length="195" mass="20012">MAASSLPQPQPVFATVCLRSPHRWQTTTSTSSCSEGGLECGGCVAGRGPGVVGAAAAGDLQAPPPLGAGATRRRDSATAAARQDQAPSSSGAGAGVAGGRAREEGQRRRRRQHGPRQLAGVPPVSPGLSPLHHRALLVSPPVANHHQHTKLQWGRGSNVAAGMAGPKTTHCQISPCRDPSKRRGRRETGTAGPME</sequence>
<dbReference type="AlphaFoldDB" id="B9F515"/>
<dbReference type="EMBL" id="CM000139">
    <property type="protein sequence ID" value="EEE56746.1"/>
    <property type="molecule type" value="Genomic_DNA"/>
</dbReference>
<accession>B9F515</accession>
<dbReference type="Proteomes" id="UP000007752">
    <property type="component" value="Chromosome 2"/>
</dbReference>
<evidence type="ECO:0000313" key="2">
    <source>
        <dbReference type="EMBL" id="EEE56746.1"/>
    </source>
</evidence>
<protein>
    <submittedName>
        <fullName evidence="2">Uncharacterized protein</fullName>
    </submittedName>
</protein>
<gene>
    <name evidence="2" type="ORF">OsJ_06273</name>
</gene>
<proteinExistence type="predicted"/>
<feature type="compositionally biased region" description="Low complexity" evidence="1">
    <location>
        <begin position="52"/>
        <end position="61"/>
    </location>
</feature>
<evidence type="ECO:0000256" key="1">
    <source>
        <dbReference type="SAM" id="MobiDB-lite"/>
    </source>
</evidence>